<dbReference type="EMBL" id="NMQT01000102">
    <property type="protein sequence ID" value="OXM50253.1"/>
    <property type="molecule type" value="Genomic_DNA"/>
</dbReference>
<keyword evidence="2" id="KW-1185">Reference proteome</keyword>
<dbReference type="AlphaFoldDB" id="A0A229RU88"/>
<name>A0A229RU88_9PSEU</name>
<dbReference type="Proteomes" id="UP000215223">
    <property type="component" value="Unassembled WGS sequence"/>
</dbReference>
<gene>
    <name evidence="1" type="ORF">CFP71_27860</name>
</gene>
<proteinExistence type="predicted"/>
<accession>A0A229RU88</accession>
<evidence type="ECO:0000313" key="1">
    <source>
        <dbReference type="EMBL" id="OXM50253.1"/>
    </source>
</evidence>
<dbReference type="OrthoDB" id="5106738at2"/>
<organism evidence="1 2">
    <name type="scientific">Amycolatopsis thailandensis</name>
    <dbReference type="NCBI Taxonomy" id="589330"/>
    <lineage>
        <taxon>Bacteria</taxon>
        <taxon>Bacillati</taxon>
        <taxon>Actinomycetota</taxon>
        <taxon>Actinomycetes</taxon>
        <taxon>Pseudonocardiales</taxon>
        <taxon>Pseudonocardiaceae</taxon>
        <taxon>Amycolatopsis</taxon>
    </lineage>
</organism>
<protein>
    <recommendedName>
        <fullName evidence="3">Abortive infection protein-like C-terminal domain-containing protein</fullName>
    </recommendedName>
</protein>
<dbReference type="RefSeq" id="WP_093936914.1">
    <property type="nucleotide sequence ID" value="NZ_NMQT01000102.1"/>
</dbReference>
<sequence>MIEDISLKVWKGLVALIRRRLSDGSLARAFPERDCPDGDSITGTDEVTFFDALDAHVQDLPVLPLSTAAAVDATVVLDIIDFMMLHIDQPTRRTSHDFFGHTHYAFDEPMVINAGNSSPNTGQEQFARDVDLLFARNGIAFTIGDNRFVTRLAPVEARSLVSEFEPHTGDPILDDKLTDALARFLSRRPAARQDALEKLWDAFERLKTLELEEGGTKKESVTRLLDDAAPSSPQLRDVIEVEFHALTGIGNRFAIRHHERDAEQLPDDDTRDYLFVRLVSLVAFVLRRTGRMAG</sequence>
<evidence type="ECO:0000313" key="2">
    <source>
        <dbReference type="Proteomes" id="UP000215223"/>
    </source>
</evidence>
<reference evidence="1 2" key="1">
    <citation type="submission" date="2017-07" db="EMBL/GenBank/DDBJ databases">
        <title>Amycolatopsis thailandensis Genome sequencing and assembly.</title>
        <authorList>
            <person name="Kaur N."/>
            <person name="Mayilraj S."/>
        </authorList>
    </citation>
    <scope>NUCLEOTIDE SEQUENCE [LARGE SCALE GENOMIC DNA]</scope>
    <source>
        <strain evidence="1 2">JCM 16380</strain>
    </source>
</reference>
<evidence type="ECO:0008006" key="3">
    <source>
        <dbReference type="Google" id="ProtNLM"/>
    </source>
</evidence>
<comment type="caution">
    <text evidence="1">The sequence shown here is derived from an EMBL/GenBank/DDBJ whole genome shotgun (WGS) entry which is preliminary data.</text>
</comment>